<proteinExistence type="predicted"/>
<evidence type="ECO:0000313" key="4">
    <source>
        <dbReference type="Proteomes" id="UP000478090"/>
    </source>
</evidence>
<dbReference type="RefSeq" id="WP_161037306.1">
    <property type="nucleotide sequence ID" value="NZ_WWCM01000001.1"/>
</dbReference>
<dbReference type="EMBL" id="WWCM01000001">
    <property type="protein sequence ID" value="MYM37879.1"/>
    <property type="molecule type" value="Genomic_DNA"/>
</dbReference>
<feature type="domain" description="DUF2264" evidence="2">
    <location>
        <begin position="41"/>
        <end position="404"/>
    </location>
</feature>
<evidence type="ECO:0000313" key="3">
    <source>
        <dbReference type="EMBL" id="MYM37879.1"/>
    </source>
</evidence>
<keyword evidence="4" id="KW-1185">Reference proteome</keyword>
<dbReference type="Pfam" id="PF10022">
    <property type="entry name" value="DUF2264"/>
    <property type="match status" value="1"/>
</dbReference>
<sequence>MKRRSFFANLMAGMGASMGLAPAQGATAGSTSSTDNQGGERAYLLALLHKMALPILENLAAGTLKKNFPIEYSPTWRDRPADVCYLEAFGRLLAGIAPWLALPDDGSSEGQLRQQVRALAQRCLANAVNPQHADYLGWASGPQVLVDSAYLCNALLRAPQALWQPLDATTKSRLIAEIKAARRYELPYNNWVLFASMNEAWLLSVGQQADILRLNTGLRKAQEWYAGDGWLKDGDSFHFDYYNSYVMWPMLLEILQQLDAAGQRIFHQPAGAMLAQTLQRTQRYCEHLERLVSPEGTYPTIGRSLTYRTAAFQPLALLAWQKRLPASLPEGQVRAVLHAVHQAVWRHPSNFTADGFLTLGFAGHNPQLADWYSNNGSMYIAATSLLALGLPADDSYWRAAAQEWTQQRAWSGQPFAKDYAVDY</sequence>
<dbReference type="PIRSF" id="PIRSF014753">
    <property type="entry name" value="UCP014753"/>
    <property type="match status" value="1"/>
</dbReference>
<reference evidence="3 4" key="1">
    <citation type="submission" date="2019-12" db="EMBL/GenBank/DDBJ databases">
        <title>Novel species isolated from a subtropical stream in China.</title>
        <authorList>
            <person name="Lu H."/>
        </authorList>
    </citation>
    <scope>NUCLEOTIDE SEQUENCE [LARGE SCALE GENOMIC DNA]</scope>
    <source>
        <strain evidence="3 4">CY13W</strain>
    </source>
</reference>
<dbReference type="PANTHER" id="PTHR35339:SF3">
    <property type="entry name" value="DUF2264 DOMAIN-CONTAINING PROTEIN"/>
    <property type="match status" value="1"/>
</dbReference>
<dbReference type="InterPro" id="IPR016624">
    <property type="entry name" value="UCP014753"/>
</dbReference>
<comment type="caution">
    <text evidence="3">The sequence shown here is derived from an EMBL/GenBank/DDBJ whole genome shotgun (WGS) entry which is preliminary data.</text>
</comment>
<evidence type="ECO:0000256" key="1">
    <source>
        <dbReference type="SAM" id="SignalP"/>
    </source>
</evidence>
<gene>
    <name evidence="3" type="ORF">GTP27_00875</name>
</gene>
<dbReference type="Proteomes" id="UP000478090">
    <property type="component" value="Unassembled WGS sequence"/>
</dbReference>
<name>A0ABW9VE32_9BURK</name>
<feature type="chain" id="PRO_5047425210" evidence="1">
    <location>
        <begin position="24"/>
        <end position="423"/>
    </location>
</feature>
<keyword evidence="1" id="KW-0732">Signal</keyword>
<protein>
    <submittedName>
        <fullName evidence="3">DUF2264 domain-containing protein</fullName>
    </submittedName>
</protein>
<accession>A0ABW9VE32</accession>
<evidence type="ECO:0000259" key="2">
    <source>
        <dbReference type="Pfam" id="PF10022"/>
    </source>
</evidence>
<dbReference type="InterPro" id="IPR049349">
    <property type="entry name" value="DUF2264_N"/>
</dbReference>
<feature type="signal peptide" evidence="1">
    <location>
        <begin position="1"/>
        <end position="23"/>
    </location>
</feature>
<dbReference type="PANTHER" id="PTHR35339">
    <property type="entry name" value="LINALOOL DEHYDRATASE_ISOMERASE DOMAIN-CONTAINING PROTEIN"/>
    <property type="match status" value="1"/>
</dbReference>
<organism evidence="3 4">
    <name type="scientific">Duganella qianjiadongensis</name>
    <dbReference type="NCBI Taxonomy" id="2692176"/>
    <lineage>
        <taxon>Bacteria</taxon>
        <taxon>Pseudomonadati</taxon>
        <taxon>Pseudomonadota</taxon>
        <taxon>Betaproteobacteria</taxon>
        <taxon>Burkholderiales</taxon>
        <taxon>Oxalobacteraceae</taxon>
        <taxon>Telluria group</taxon>
        <taxon>Duganella</taxon>
    </lineage>
</organism>